<feature type="transmembrane region" description="Helical" evidence="14">
    <location>
        <begin position="447"/>
        <end position="468"/>
    </location>
</feature>
<feature type="transmembrane region" description="Helical" evidence="14">
    <location>
        <begin position="245"/>
        <end position="269"/>
    </location>
</feature>
<sequence length="1215" mass="139301">MEPEAQLESESSEKSLCFSQEEEKEESQEPEETGIENPLVKPALTGDIEGLQKIFEDPENPHHKDAMQLLLEEDTIGRNLLYAACMAGQSDVIRALAKYGVNLNEKTARGYSLLHCAAAWGRLETLKALVELDVDIEALNFREEKARDVAARYSQTECVEFLDWADARLALKKYIAKVSLTITDSEKGPGRLLKEDKNTILNACRVKNEWLETHPEASINELFEQRQNLEDIVTPIFTKMATSQLHVAVGVILDIFGSIVCGYWCARVIEFILTDPFNNSLTNIVLSFSLVYMTFYIEYIYKFRAQGITTSVREAEDKQASRTSGTEGTLSLAYDSQSVQHNAPQVEYLGMSGIVALITVGLNLDSLSFKANMEHLITKFLMLFSSVYELLIYTFFGIVMGCGEIEYFNFHTLVFIFILFMTVNFARMITTILVSPILMHLRHEYNWRLGIVIAWSGIRGVYSILLAPDIYNLAEQKTEAPHMFIFFVQAVSLLTMGISSYMMTQSAETLGVCAISLPRQRVIQNVTHHIQQILQNTITLFKTEKLLTNVNWTLVEEKTKIEYIISPDTLQFSHILSASRDECPTDEILLEEAKLHVALIQMSSFEKQCNDGVIGVEAARILIGATKIYCLIQGKFISIYDVSTYIRTRSWLRMFKNILTYLEYHKERGTFVLPGSNRFILYVHHIVFSEEFEYAGYIITFMYIYPLIIHLWPMARELNVSALHSINDYFLFLYVLQSALKITILRKKYFQQHWNILDFIIMLIGLIDVFCLYFVTLRPSNLYLIQLTVVLGYLRIARLFPLFKIIIPVLIHVIDVQIKKHRSLVYTIIKGYVKSQEDAKVLVKQISGHESVYQKLHDILEKNKQDAVKELGLIEHENRDVVIALKTKQAVRRVFAKAQKRLTFLWSRGIMDRHEAISMNKVFLKKIKSLNSFPMVAPPPTPGQYLSNIIWLENKDVLIDFFKERAKLAYFDYGDVICKEGEMPLGIYLIISGMASLHSSSPTFGIDCTQQPDVGEETLFTEYCTSGEVLGELSCLLREEVKYTAICETTLQAFFISLEDLYEGFDVFWPSLEYKIWLNLALQVAYQYFEPNIADEDLDFQKCVMSKHAYVENLLIYNEMTLRPETMKFVIIVYGNVINSATEEPYIAPCIIPKTCEQIQGTADVSKLLIIQSSEANTDDRNNPLAITANLERFEKCREPYLDLGRERALRITHW</sequence>
<dbReference type="InterPro" id="IPR000595">
    <property type="entry name" value="cNMP-bd_dom"/>
</dbReference>
<dbReference type="SUPFAM" id="SSF100934">
    <property type="entry name" value="Heat shock protein 70kD (HSP70), C-terminal subdomain"/>
    <property type="match status" value="1"/>
</dbReference>
<dbReference type="GO" id="GO:0015386">
    <property type="term" value="F:potassium:proton antiporter activity"/>
    <property type="evidence" value="ECO:0007669"/>
    <property type="project" value="TreeGrafter"/>
</dbReference>
<comment type="similarity">
    <text evidence="2">Belongs to the monovalent cation:proton antiporter 1 (CPA1) transporter (TC 2.A.36) family.</text>
</comment>
<evidence type="ECO:0000256" key="8">
    <source>
        <dbReference type="ARBA" id="ARBA00023065"/>
    </source>
</evidence>
<evidence type="ECO:0000256" key="13">
    <source>
        <dbReference type="SAM" id="MobiDB-lite"/>
    </source>
</evidence>
<dbReference type="InterPro" id="IPR029048">
    <property type="entry name" value="HSP70_C_sf"/>
</dbReference>
<evidence type="ECO:0000256" key="1">
    <source>
        <dbReference type="ARBA" id="ARBA00004141"/>
    </source>
</evidence>
<dbReference type="AlphaFoldDB" id="A0A091DDY8"/>
<dbReference type="Proteomes" id="UP000028990">
    <property type="component" value="Unassembled WGS sequence"/>
</dbReference>
<feature type="repeat" description="ANK" evidence="12">
    <location>
        <begin position="109"/>
        <end position="141"/>
    </location>
</feature>
<dbReference type="SUPFAM" id="SSF51206">
    <property type="entry name" value="cAMP-binding domain-like"/>
    <property type="match status" value="1"/>
</dbReference>
<evidence type="ECO:0000256" key="11">
    <source>
        <dbReference type="ARBA" id="ARBA00036634"/>
    </source>
</evidence>
<dbReference type="InterPro" id="IPR014710">
    <property type="entry name" value="RmlC-like_jellyroll"/>
</dbReference>
<keyword evidence="17" id="KW-1185">Reference proteome</keyword>
<keyword evidence="9 14" id="KW-0472">Membrane</keyword>
<dbReference type="InterPro" id="IPR002110">
    <property type="entry name" value="Ankyrin_rpt"/>
</dbReference>
<dbReference type="PROSITE" id="PS50297">
    <property type="entry name" value="ANK_REP_REGION"/>
    <property type="match status" value="1"/>
</dbReference>
<keyword evidence="5 14" id="KW-0812">Transmembrane</keyword>
<keyword evidence="7" id="KW-0915">Sodium</keyword>
<keyword evidence="10" id="KW-0739">Sodium transport</keyword>
<dbReference type="InterPro" id="IPR036770">
    <property type="entry name" value="Ankyrin_rpt-contain_sf"/>
</dbReference>
<proteinExistence type="inferred from homology"/>
<dbReference type="STRING" id="885580.ENSFDAP00000010200"/>
<dbReference type="PANTHER" id="PTHR10110:SF91">
    <property type="entry name" value="SODIUM_HYDROGEN EXCHANGER 11"/>
    <property type="match status" value="1"/>
</dbReference>
<keyword evidence="4" id="KW-0050">Antiport</keyword>
<feature type="repeat" description="ANK" evidence="12">
    <location>
        <begin position="76"/>
        <end position="108"/>
    </location>
</feature>
<dbReference type="GO" id="GO:0005886">
    <property type="term" value="C:plasma membrane"/>
    <property type="evidence" value="ECO:0007669"/>
    <property type="project" value="TreeGrafter"/>
</dbReference>
<dbReference type="InterPro" id="IPR005821">
    <property type="entry name" value="Ion_trans_dom"/>
</dbReference>
<evidence type="ECO:0000259" key="15">
    <source>
        <dbReference type="PROSITE" id="PS50042"/>
    </source>
</evidence>
<dbReference type="eggNOG" id="KOG0100">
    <property type="taxonomic scope" value="Eukaryota"/>
</dbReference>
<feature type="transmembrane region" description="Helical" evidence="14">
    <location>
        <begin position="480"/>
        <end position="498"/>
    </location>
</feature>
<dbReference type="Gene3D" id="2.60.120.10">
    <property type="entry name" value="Jelly Rolls"/>
    <property type="match status" value="1"/>
</dbReference>
<evidence type="ECO:0000256" key="5">
    <source>
        <dbReference type="ARBA" id="ARBA00022692"/>
    </source>
</evidence>
<dbReference type="Pfam" id="PF00027">
    <property type="entry name" value="cNMP_binding"/>
    <property type="match status" value="1"/>
</dbReference>
<dbReference type="EMBL" id="KN122764">
    <property type="protein sequence ID" value="KFO28490.1"/>
    <property type="molecule type" value="Genomic_DNA"/>
</dbReference>
<dbReference type="GO" id="GO:0098719">
    <property type="term" value="P:sodium ion import across plasma membrane"/>
    <property type="evidence" value="ECO:0007669"/>
    <property type="project" value="TreeGrafter"/>
</dbReference>
<evidence type="ECO:0000256" key="3">
    <source>
        <dbReference type="ARBA" id="ARBA00022448"/>
    </source>
</evidence>
<evidence type="ECO:0000256" key="14">
    <source>
        <dbReference type="SAM" id="Phobius"/>
    </source>
</evidence>
<evidence type="ECO:0000256" key="2">
    <source>
        <dbReference type="ARBA" id="ARBA00007367"/>
    </source>
</evidence>
<keyword evidence="6 14" id="KW-1133">Transmembrane helix</keyword>
<dbReference type="SUPFAM" id="SSF48403">
    <property type="entry name" value="Ankyrin repeat"/>
    <property type="match status" value="1"/>
</dbReference>
<dbReference type="InterPro" id="IPR018490">
    <property type="entry name" value="cNMP-bd_dom_sf"/>
</dbReference>
<feature type="transmembrane region" description="Helical" evidence="14">
    <location>
        <begin position="756"/>
        <end position="776"/>
    </location>
</feature>
<dbReference type="FunFam" id="1.20.120.350:FF:000050">
    <property type="entry name" value="Solute carrier family 9 member C1"/>
    <property type="match status" value="1"/>
</dbReference>
<evidence type="ECO:0000256" key="12">
    <source>
        <dbReference type="PROSITE-ProRule" id="PRU00023"/>
    </source>
</evidence>
<comment type="catalytic activity">
    <reaction evidence="11">
        <text>Ca(2+)(in) = Ca(2+)(out)</text>
        <dbReference type="Rhea" id="RHEA:29671"/>
        <dbReference type="ChEBI" id="CHEBI:29108"/>
    </reaction>
</comment>
<organism evidence="16 17">
    <name type="scientific">Fukomys damarensis</name>
    <name type="common">Damaraland mole rat</name>
    <name type="synonym">Cryptomys damarensis</name>
    <dbReference type="NCBI Taxonomy" id="885580"/>
    <lineage>
        <taxon>Eukaryota</taxon>
        <taxon>Metazoa</taxon>
        <taxon>Chordata</taxon>
        <taxon>Craniata</taxon>
        <taxon>Vertebrata</taxon>
        <taxon>Euteleostomi</taxon>
        <taxon>Mammalia</taxon>
        <taxon>Eutheria</taxon>
        <taxon>Euarchontoglires</taxon>
        <taxon>Glires</taxon>
        <taxon>Rodentia</taxon>
        <taxon>Hystricomorpha</taxon>
        <taxon>Bathyergidae</taxon>
        <taxon>Fukomys</taxon>
    </lineage>
</organism>
<dbReference type="Pfam" id="PF00520">
    <property type="entry name" value="Ion_trans"/>
    <property type="match status" value="1"/>
</dbReference>
<keyword evidence="3" id="KW-0813">Transport</keyword>
<dbReference type="PANTHER" id="PTHR10110">
    <property type="entry name" value="SODIUM/HYDROGEN EXCHANGER"/>
    <property type="match status" value="1"/>
</dbReference>
<evidence type="ECO:0000313" key="17">
    <source>
        <dbReference type="Proteomes" id="UP000028990"/>
    </source>
</evidence>
<evidence type="ECO:0000256" key="6">
    <source>
        <dbReference type="ARBA" id="ARBA00022989"/>
    </source>
</evidence>
<keyword evidence="8" id="KW-0406">Ion transport</keyword>
<feature type="transmembrane region" description="Helical" evidence="14">
    <location>
        <begin position="726"/>
        <end position="744"/>
    </location>
</feature>
<dbReference type="GO" id="GO:0015385">
    <property type="term" value="F:sodium:proton antiporter activity"/>
    <property type="evidence" value="ECO:0007669"/>
    <property type="project" value="InterPro"/>
</dbReference>
<evidence type="ECO:0000256" key="4">
    <source>
        <dbReference type="ARBA" id="ARBA00022449"/>
    </source>
</evidence>
<dbReference type="PROSITE" id="PS50088">
    <property type="entry name" value="ANK_REPEAT"/>
    <property type="match status" value="2"/>
</dbReference>
<keyword evidence="12" id="KW-0040">ANK repeat</keyword>
<evidence type="ECO:0000256" key="9">
    <source>
        <dbReference type="ARBA" id="ARBA00023136"/>
    </source>
</evidence>
<dbReference type="FunFam" id="2.60.120.10:FF:000144">
    <property type="entry name" value="sodium/hydrogen exchanger 11 isoform X2"/>
    <property type="match status" value="1"/>
</dbReference>
<dbReference type="Gene3D" id="1.20.1270.10">
    <property type="match status" value="1"/>
</dbReference>
<reference evidence="16 17" key="1">
    <citation type="submission" date="2013-11" db="EMBL/GenBank/DDBJ databases">
        <title>The Damaraland mole rat (Fukomys damarensis) genome and evolution of African mole rats.</title>
        <authorList>
            <person name="Gladyshev V.N."/>
            <person name="Fang X."/>
        </authorList>
    </citation>
    <scope>NUCLEOTIDE SEQUENCE [LARGE SCALE GENOMIC DNA]</scope>
    <source>
        <tissue evidence="16">Liver</tissue>
    </source>
</reference>
<feature type="compositionally biased region" description="Acidic residues" evidence="13">
    <location>
        <begin position="20"/>
        <end position="34"/>
    </location>
</feature>
<protein>
    <submittedName>
        <fullName evidence="16">Sodium/hydrogen exchanger 11</fullName>
    </submittedName>
</protein>
<feature type="transmembrane region" description="Helical" evidence="14">
    <location>
        <begin position="281"/>
        <end position="301"/>
    </location>
</feature>
<dbReference type="SMART" id="SM00248">
    <property type="entry name" value="ANK"/>
    <property type="match status" value="2"/>
</dbReference>
<feature type="domain" description="Cyclic nucleotide-binding" evidence="15">
    <location>
        <begin position="970"/>
        <end position="1046"/>
    </location>
</feature>
<evidence type="ECO:0000256" key="7">
    <source>
        <dbReference type="ARBA" id="ARBA00023053"/>
    </source>
</evidence>
<feature type="transmembrane region" description="Helical" evidence="14">
    <location>
        <begin position="380"/>
        <end position="401"/>
    </location>
</feature>
<name>A0A091DDY8_FUKDA</name>
<evidence type="ECO:0000256" key="10">
    <source>
        <dbReference type="ARBA" id="ARBA00023201"/>
    </source>
</evidence>
<dbReference type="Gene3D" id="1.20.120.350">
    <property type="entry name" value="Voltage-gated potassium channels. Chain C"/>
    <property type="match status" value="1"/>
</dbReference>
<gene>
    <name evidence="16" type="ORF">H920_10107</name>
</gene>
<dbReference type="GO" id="GO:0005216">
    <property type="term" value="F:monoatomic ion channel activity"/>
    <property type="evidence" value="ECO:0007669"/>
    <property type="project" value="InterPro"/>
</dbReference>
<dbReference type="Gene3D" id="1.25.40.20">
    <property type="entry name" value="Ankyrin repeat-containing domain"/>
    <property type="match status" value="1"/>
</dbReference>
<comment type="subcellular location">
    <subcellularLocation>
        <location evidence="1">Membrane</location>
        <topology evidence="1">Multi-pass membrane protein</topology>
    </subcellularLocation>
</comment>
<dbReference type="CDD" id="cd00038">
    <property type="entry name" value="CAP_ED"/>
    <property type="match status" value="1"/>
</dbReference>
<feature type="region of interest" description="Disordered" evidence="13">
    <location>
        <begin position="1"/>
        <end position="41"/>
    </location>
</feature>
<feature type="transmembrane region" description="Helical" evidence="14">
    <location>
        <begin position="694"/>
        <end position="714"/>
    </location>
</feature>
<evidence type="ECO:0000313" key="16">
    <source>
        <dbReference type="EMBL" id="KFO28490.1"/>
    </source>
</evidence>
<accession>A0A091DDY8</accession>
<dbReference type="Pfam" id="PF12796">
    <property type="entry name" value="Ank_2"/>
    <property type="match status" value="1"/>
</dbReference>
<dbReference type="InterPro" id="IPR027359">
    <property type="entry name" value="Volt_channel_dom_sf"/>
</dbReference>
<dbReference type="GO" id="GO:0051453">
    <property type="term" value="P:regulation of intracellular pH"/>
    <property type="evidence" value="ECO:0007669"/>
    <property type="project" value="TreeGrafter"/>
</dbReference>
<feature type="transmembrane region" description="Helical" evidence="14">
    <location>
        <begin position="348"/>
        <end position="368"/>
    </location>
</feature>
<dbReference type="InterPro" id="IPR018422">
    <property type="entry name" value="Cation/H_exchanger_CPA1"/>
</dbReference>
<dbReference type="PROSITE" id="PS50042">
    <property type="entry name" value="CNMP_BINDING_3"/>
    <property type="match status" value="1"/>
</dbReference>